<dbReference type="EMBL" id="HBJA01073534">
    <property type="protein sequence ID" value="CAE0814648.1"/>
    <property type="molecule type" value="Transcribed_RNA"/>
</dbReference>
<protein>
    <submittedName>
        <fullName evidence="1">Uncharacterized protein</fullName>
    </submittedName>
</protein>
<dbReference type="AlphaFoldDB" id="A0A7S4FU09"/>
<name>A0A7S4FU09_9EUGL</name>
<proteinExistence type="predicted"/>
<gene>
    <name evidence="1" type="ORF">EGYM00163_LOCUS25804</name>
</gene>
<evidence type="ECO:0000313" key="1">
    <source>
        <dbReference type="EMBL" id="CAE0814648.1"/>
    </source>
</evidence>
<reference evidence="1" key="1">
    <citation type="submission" date="2021-01" db="EMBL/GenBank/DDBJ databases">
        <authorList>
            <person name="Corre E."/>
            <person name="Pelletier E."/>
            <person name="Niang G."/>
            <person name="Scheremetjew M."/>
            <person name="Finn R."/>
            <person name="Kale V."/>
            <person name="Holt S."/>
            <person name="Cochrane G."/>
            <person name="Meng A."/>
            <person name="Brown T."/>
            <person name="Cohen L."/>
        </authorList>
    </citation>
    <scope>NUCLEOTIDE SEQUENCE</scope>
    <source>
        <strain evidence="1">CCMP1594</strain>
    </source>
</reference>
<accession>A0A7S4FU09</accession>
<sequence>MRLACRQHGHENFIQCQQERACLFLHSYILQSEADSDCASSREIGRPLISGTTPRDLTPGLCLLLAARVLCAWDQVGKSQSMSLCVHACVCVCVCVCVCAFCTINEGKG</sequence>
<organism evidence="1">
    <name type="scientific">Eutreptiella gymnastica</name>
    <dbReference type="NCBI Taxonomy" id="73025"/>
    <lineage>
        <taxon>Eukaryota</taxon>
        <taxon>Discoba</taxon>
        <taxon>Euglenozoa</taxon>
        <taxon>Euglenida</taxon>
        <taxon>Spirocuta</taxon>
        <taxon>Euglenophyceae</taxon>
        <taxon>Eutreptiales</taxon>
        <taxon>Eutreptiaceae</taxon>
        <taxon>Eutreptiella</taxon>
    </lineage>
</organism>